<dbReference type="EMBL" id="JADNYJ010000115">
    <property type="protein sequence ID" value="KAF8883487.1"/>
    <property type="molecule type" value="Genomic_DNA"/>
</dbReference>
<gene>
    <name evidence="1" type="ORF">CPB84DRAFT_1850947</name>
</gene>
<comment type="caution">
    <text evidence="1">The sequence shown here is derived from an EMBL/GenBank/DDBJ whole genome shotgun (WGS) entry which is preliminary data.</text>
</comment>
<keyword evidence="2" id="KW-1185">Reference proteome</keyword>
<name>A0A9P5NGG1_GYMJU</name>
<dbReference type="AlphaFoldDB" id="A0A9P5NGG1"/>
<sequence>MIDALNDDVLDHILKLYSTPSLAALTFVSSRSYVIALPHLLRCIFLGKDTLQCIAFFNDVLDHIQRRIPNNSVLSYPSERGGPGKHIRKLQLAYSVCTQEFEEEECTVEMWAPLLRRAPEVMPNIRSVVIEARVEDIVSHSPGFAHALLTRPSLARLELRFLGTVASNRLGQALKSAPSPAVLKRVKFAYGSTSDEQDHTTVEYIGAVLFHSRKSLIQVALDGYDLHRLLLANPDSGNTGVRFPLIFPNVTFLLSILVPVFVGTSCDIISSIADYLV</sequence>
<accession>A0A9P5NGG1</accession>
<organism evidence="1 2">
    <name type="scientific">Gymnopilus junonius</name>
    <name type="common">Spectacular rustgill mushroom</name>
    <name type="synonym">Gymnopilus spectabilis subsp. junonius</name>
    <dbReference type="NCBI Taxonomy" id="109634"/>
    <lineage>
        <taxon>Eukaryota</taxon>
        <taxon>Fungi</taxon>
        <taxon>Dikarya</taxon>
        <taxon>Basidiomycota</taxon>
        <taxon>Agaricomycotina</taxon>
        <taxon>Agaricomycetes</taxon>
        <taxon>Agaricomycetidae</taxon>
        <taxon>Agaricales</taxon>
        <taxon>Agaricineae</taxon>
        <taxon>Hymenogastraceae</taxon>
        <taxon>Gymnopilus</taxon>
    </lineage>
</organism>
<evidence type="ECO:0008006" key="3">
    <source>
        <dbReference type="Google" id="ProtNLM"/>
    </source>
</evidence>
<dbReference type="Proteomes" id="UP000724874">
    <property type="component" value="Unassembled WGS sequence"/>
</dbReference>
<evidence type="ECO:0000313" key="1">
    <source>
        <dbReference type="EMBL" id="KAF8883487.1"/>
    </source>
</evidence>
<evidence type="ECO:0000313" key="2">
    <source>
        <dbReference type="Proteomes" id="UP000724874"/>
    </source>
</evidence>
<proteinExistence type="predicted"/>
<dbReference type="OrthoDB" id="3121663at2759"/>
<reference evidence="1" key="1">
    <citation type="submission" date="2020-11" db="EMBL/GenBank/DDBJ databases">
        <authorList>
            <consortium name="DOE Joint Genome Institute"/>
            <person name="Ahrendt S."/>
            <person name="Riley R."/>
            <person name="Andreopoulos W."/>
            <person name="LaButti K."/>
            <person name="Pangilinan J."/>
            <person name="Ruiz-duenas F.J."/>
            <person name="Barrasa J.M."/>
            <person name="Sanchez-Garcia M."/>
            <person name="Camarero S."/>
            <person name="Miyauchi S."/>
            <person name="Serrano A."/>
            <person name="Linde D."/>
            <person name="Babiker R."/>
            <person name="Drula E."/>
            <person name="Ayuso-Fernandez I."/>
            <person name="Pacheco R."/>
            <person name="Padilla G."/>
            <person name="Ferreira P."/>
            <person name="Barriuso J."/>
            <person name="Kellner H."/>
            <person name="Castanera R."/>
            <person name="Alfaro M."/>
            <person name="Ramirez L."/>
            <person name="Pisabarro A.G."/>
            <person name="Kuo A."/>
            <person name="Tritt A."/>
            <person name="Lipzen A."/>
            <person name="He G."/>
            <person name="Yan M."/>
            <person name="Ng V."/>
            <person name="Cullen D."/>
            <person name="Martin F."/>
            <person name="Rosso M.-N."/>
            <person name="Henrissat B."/>
            <person name="Hibbett D."/>
            <person name="Martinez A.T."/>
            <person name="Grigoriev I.V."/>
        </authorList>
    </citation>
    <scope>NUCLEOTIDE SEQUENCE</scope>
    <source>
        <strain evidence="1">AH 44721</strain>
    </source>
</reference>
<protein>
    <recommendedName>
        <fullName evidence="3">F-box domain-containing protein</fullName>
    </recommendedName>
</protein>